<name>A0AAD4R221_9BILA</name>
<evidence type="ECO:0000313" key="1">
    <source>
        <dbReference type="EMBL" id="KAI1704775.1"/>
    </source>
</evidence>
<reference evidence="1" key="1">
    <citation type="submission" date="2022-01" db="EMBL/GenBank/DDBJ databases">
        <title>Genome Sequence Resource for Two Populations of Ditylenchus destructor, the Migratory Endoparasitic Phytonematode.</title>
        <authorList>
            <person name="Zhang H."/>
            <person name="Lin R."/>
            <person name="Xie B."/>
        </authorList>
    </citation>
    <scope>NUCLEOTIDE SEQUENCE</scope>
    <source>
        <strain evidence="1">BazhouSP</strain>
    </source>
</reference>
<sequence>MNQHSSSTCCHASLCRGASSEARERIPRKHGTRLVMNQHSSSTCCHASLCRGASSEAREPASLQAANAGAQPNKRLCGEKERLVIASADPQQSTGQKEASQPPSLKDGSLLVLCFAVGRRLR</sequence>
<dbReference type="Proteomes" id="UP001201812">
    <property type="component" value="Unassembled WGS sequence"/>
</dbReference>
<proteinExistence type="predicted"/>
<comment type="caution">
    <text evidence="1">The sequence shown here is derived from an EMBL/GenBank/DDBJ whole genome shotgun (WGS) entry which is preliminary data.</text>
</comment>
<gene>
    <name evidence="1" type="ORF">DdX_13995</name>
</gene>
<protein>
    <submittedName>
        <fullName evidence="1">Uncharacterized protein</fullName>
    </submittedName>
</protein>
<accession>A0AAD4R221</accession>
<dbReference type="AlphaFoldDB" id="A0AAD4R221"/>
<dbReference type="EMBL" id="JAKKPZ010000063">
    <property type="protein sequence ID" value="KAI1704775.1"/>
    <property type="molecule type" value="Genomic_DNA"/>
</dbReference>
<organism evidence="1 2">
    <name type="scientific">Ditylenchus destructor</name>
    <dbReference type="NCBI Taxonomy" id="166010"/>
    <lineage>
        <taxon>Eukaryota</taxon>
        <taxon>Metazoa</taxon>
        <taxon>Ecdysozoa</taxon>
        <taxon>Nematoda</taxon>
        <taxon>Chromadorea</taxon>
        <taxon>Rhabditida</taxon>
        <taxon>Tylenchina</taxon>
        <taxon>Tylenchomorpha</taxon>
        <taxon>Sphaerularioidea</taxon>
        <taxon>Anguinidae</taxon>
        <taxon>Anguininae</taxon>
        <taxon>Ditylenchus</taxon>
    </lineage>
</organism>
<evidence type="ECO:0000313" key="2">
    <source>
        <dbReference type="Proteomes" id="UP001201812"/>
    </source>
</evidence>
<keyword evidence="2" id="KW-1185">Reference proteome</keyword>